<organism evidence="1 2">
    <name type="scientific">Aerophobetes bacterium</name>
    <dbReference type="NCBI Taxonomy" id="2030807"/>
    <lineage>
        <taxon>Bacteria</taxon>
        <taxon>Candidatus Aerophobota</taxon>
    </lineage>
</organism>
<dbReference type="Proteomes" id="UP000280417">
    <property type="component" value="Unassembled WGS sequence"/>
</dbReference>
<dbReference type="PANTHER" id="PTHR30348">
    <property type="entry name" value="UNCHARACTERIZED PROTEIN YECE"/>
    <property type="match status" value="1"/>
</dbReference>
<dbReference type="InterPro" id="IPR036520">
    <property type="entry name" value="UPF0759_sf"/>
</dbReference>
<evidence type="ECO:0000313" key="2">
    <source>
        <dbReference type="Proteomes" id="UP000280417"/>
    </source>
</evidence>
<reference evidence="1 2" key="1">
    <citation type="submission" date="2018-06" db="EMBL/GenBank/DDBJ databases">
        <title>Extensive metabolic versatility and redundancy in microbially diverse, dynamic hydrothermal sediments.</title>
        <authorList>
            <person name="Dombrowski N."/>
            <person name="Teske A."/>
            <person name="Baker B.J."/>
        </authorList>
    </citation>
    <scope>NUCLEOTIDE SEQUENCE [LARGE SCALE GENOMIC DNA]</scope>
    <source>
        <strain evidence="1">B3_G15</strain>
    </source>
</reference>
<dbReference type="Pfam" id="PF01904">
    <property type="entry name" value="DUF72"/>
    <property type="match status" value="1"/>
</dbReference>
<comment type="caution">
    <text evidence="1">The sequence shown here is derived from an EMBL/GenBank/DDBJ whole genome shotgun (WGS) entry which is preliminary data.</text>
</comment>
<name>A0A662DIN9_UNCAE</name>
<evidence type="ECO:0000313" key="1">
    <source>
        <dbReference type="EMBL" id="RLE14173.1"/>
    </source>
</evidence>
<dbReference type="AlphaFoldDB" id="A0A662DIN9"/>
<accession>A0A662DIN9</accession>
<dbReference type="InterPro" id="IPR002763">
    <property type="entry name" value="DUF72"/>
</dbReference>
<proteinExistence type="predicted"/>
<dbReference type="EMBL" id="QMQA01000057">
    <property type="protein sequence ID" value="RLE14173.1"/>
    <property type="molecule type" value="Genomic_DNA"/>
</dbReference>
<gene>
    <name evidence="1" type="ORF">DRJ04_02910</name>
</gene>
<sequence length="239" mass="28249">MEDRIKVGCCGFPVARKRYCREFEVVEIQKTFYQPPSLSTITRWKEEAPLGFEFTIKAWQLITHPPSSPTYRKLKESVTEEVKDLYGFFRPTPQVFSAWKRIKEIARMLGGKIIVFQSPPSFKPTPVNEKNIREFFRKIERQDFILVWEPRGKWTTDKISSICSELDLIHCVDPFKDKPALSGKIRYFRLHGKGGYKYQYKDEELIHLKKLCNFSGTTYVMFNNTYMFEDAARFKKLIL</sequence>
<dbReference type="SUPFAM" id="SSF117396">
    <property type="entry name" value="TM1631-like"/>
    <property type="match status" value="1"/>
</dbReference>
<dbReference type="Gene3D" id="3.20.20.410">
    <property type="entry name" value="Protein of unknown function UPF0759"/>
    <property type="match status" value="1"/>
</dbReference>
<dbReference type="PANTHER" id="PTHR30348:SF4">
    <property type="entry name" value="DUF72 DOMAIN-CONTAINING PROTEIN"/>
    <property type="match status" value="1"/>
</dbReference>
<protein>
    <submittedName>
        <fullName evidence="1">DUF72 domain-containing protein</fullName>
    </submittedName>
</protein>